<proteinExistence type="predicted"/>
<keyword evidence="2" id="KW-1185">Reference proteome</keyword>
<sequence>MANVMMLTMESITTDQISRRMMYVTTVPPAPGAGSHEPAPLPRSRVARIYRMCRVVT</sequence>
<evidence type="ECO:0000313" key="2">
    <source>
        <dbReference type="Proteomes" id="UP000622547"/>
    </source>
</evidence>
<dbReference type="AlphaFoldDB" id="A0A8J3UCN1"/>
<evidence type="ECO:0000313" key="1">
    <source>
        <dbReference type="EMBL" id="GII42355.1"/>
    </source>
</evidence>
<accession>A0A8J3UCN1</accession>
<reference evidence="1 2" key="1">
    <citation type="submission" date="2021-01" db="EMBL/GenBank/DDBJ databases">
        <title>Whole genome shotgun sequence of Planotetraspora phitsanulokensis NBRC 104273.</title>
        <authorList>
            <person name="Komaki H."/>
            <person name="Tamura T."/>
        </authorList>
    </citation>
    <scope>NUCLEOTIDE SEQUENCE [LARGE SCALE GENOMIC DNA]</scope>
    <source>
        <strain evidence="1 2">NBRC 104273</strain>
    </source>
</reference>
<organism evidence="1 2">
    <name type="scientific">Planotetraspora phitsanulokensis</name>
    <dbReference type="NCBI Taxonomy" id="575192"/>
    <lineage>
        <taxon>Bacteria</taxon>
        <taxon>Bacillati</taxon>
        <taxon>Actinomycetota</taxon>
        <taxon>Actinomycetes</taxon>
        <taxon>Streptosporangiales</taxon>
        <taxon>Streptosporangiaceae</taxon>
        <taxon>Planotetraspora</taxon>
    </lineage>
</organism>
<dbReference type="EMBL" id="BOOP01000042">
    <property type="protein sequence ID" value="GII42355.1"/>
    <property type="molecule type" value="Genomic_DNA"/>
</dbReference>
<dbReference type="Proteomes" id="UP000622547">
    <property type="component" value="Unassembled WGS sequence"/>
</dbReference>
<name>A0A8J3UCN1_9ACTN</name>
<comment type="caution">
    <text evidence="1">The sequence shown here is derived from an EMBL/GenBank/DDBJ whole genome shotgun (WGS) entry which is preliminary data.</text>
</comment>
<protein>
    <submittedName>
        <fullName evidence="1">Uncharacterized protein</fullName>
    </submittedName>
</protein>
<gene>
    <name evidence="1" type="ORF">Pph01_73580</name>
</gene>